<dbReference type="GO" id="GO:0005509">
    <property type="term" value="F:calcium ion binding"/>
    <property type="evidence" value="ECO:0007669"/>
    <property type="project" value="InterPro"/>
</dbReference>
<dbReference type="GO" id="GO:0055120">
    <property type="term" value="C:striated muscle dense body"/>
    <property type="evidence" value="ECO:0007669"/>
    <property type="project" value="EnsemblMetazoa"/>
</dbReference>
<keyword evidence="3" id="KW-1133">Transmembrane helix</keyword>
<evidence type="ECO:0000313" key="7">
    <source>
        <dbReference type="Proteomes" id="UP000008281"/>
    </source>
</evidence>
<sequence length="467" mass="52859">MKIRLLGLSIFCWILLIGTVDSFKAPQHVTATKGKFFVHTLHSANFFPSTVKVKWEATLNNKPALPNWLRLLPSRHPEIAYLIGTPVTNVQHVTLHVIAKRLDNFDIQQRMIVINLVEDSLYQGNTQQIFELPVNGLDVEDLVSNRERKITQLENALRNTFRGKNVNPYIAGIRSRYIIPRGKEHIFKNNVGSSTRNILKFRTIVYIGTQQKFYPGTLSIVKNLQTVPDFCTRPSTVVMNKYFAPTFSVDWCNVAVRNISSVEDEMNEKIINENTEEKPRKEAVVEETSDKPEQPPRELYGYSEHGFSIVLVAIILGVCALLIFALVLIFFGSREGQKWRDDKTSGETMGEFVTIRDNQKKLRELSLQRQLLSMGPDTNSTAPSGIHSYLQSRSRAPSTIARFSKSASRLNDREDTIELLPSVDHVPVGKQTVAEAAKQCGSSLHLYRNPLSDESDEQVTESSEDEN</sequence>
<dbReference type="SUPFAM" id="SSF49313">
    <property type="entry name" value="Cadherin-like"/>
    <property type="match status" value="1"/>
</dbReference>
<evidence type="ECO:0000256" key="2">
    <source>
        <dbReference type="SAM" id="MobiDB-lite"/>
    </source>
</evidence>
<dbReference type="GO" id="GO:0042383">
    <property type="term" value="C:sarcolemma"/>
    <property type="evidence" value="ECO:0007669"/>
    <property type="project" value="UniProtKB-SubCell"/>
</dbReference>
<keyword evidence="3" id="KW-0472">Membrane</keyword>
<dbReference type="STRING" id="31234.E3LDC0"/>
<dbReference type="PANTHER" id="PTHR10132:SF14">
    <property type="entry name" value="SARCOGLYCAN ALPHA, ISOFORM C"/>
    <property type="match status" value="1"/>
</dbReference>
<feature type="transmembrane region" description="Helical" evidence="3">
    <location>
        <begin position="307"/>
        <end position="331"/>
    </location>
</feature>
<evidence type="ECO:0000256" key="4">
    <source>
        <dbReference type="SAM" id="SignalP"/>
    </source>
</evidence>
<feature type="region of interest" description="Disordered" evidence="2">
    <location>
        <begin position="270"/>
        <end position="297"/>
    </location>
</feature>
<keyword evidence="4" id="KW-0732">Signal</keyword>
<dbReference type="FunCoup" id="E3LDC0">
    <property type="interactions" value="16"/>
</dbReference>
<dbReference type="GO" id="GO:0016012">
    <property type="term" value="C:sarcoglycan complex"/>
    <property type="evidence" value="ECO:0007669"/>
    <property type="project" value="InterPro"/>
</dbReference>
<dbReference type="PANTHER" id="PTHR10132">
    <property type="entry name" value="ALPHA-/EPSILON-SARCOGLYCAN FAMILY MEMBER"/>
    <property type="match status" value="1"/>
</dbReference>
<organism evidence="7">
    <name type="scientific">Caenorhabditis remanei</name>
    <name type="common">Caenorhabditis vulgaris</name>
    <dbReference type="NCBI Taxonomy" id="31234"/>
    <lineage>
        <taxon>Eukaryota</taxon>
        <taxon>Metazoa</taxon>
        <taxon>Ecdysozoa</taxon>
        <taxon>Nematoda</taxon>
        <taxon>Chromadorea</taxon>
        <taxon>Rhabditida</taxon>
        <taxon>Rhabditina</taxon>
        <taxon>Rhabditomorpha</taxon>
        <taxon>Rhabditoidea</taxon>
        <taxon>Rhabditidae</taxon>
        <taxon>Peloderinae</taxon>
        <taxon>Caenorhabditis</taxon>
    </lineage>
</organism>
<evidence type="ECO:0000256" key="3">
    <source>
        <dbReference type="SAM" id="Phobius"/>
    </source>
</evidence>
<keyword evidence="3" id="KW-0812">Transmembrane</keyword>
<reference evidence="6" key="1">
    <citation type="submission" date="2007-07" db="EMBL/GenBank/DDBJ databases">
        <title>PCAP assembly of the Caenorhabditis remanei genome.</title>
        <authorList>
            <consortium name="The Caenorhabditis remanei Sequencing Consortium"/>
            <person name="Wilson R.K."/>
        </authorList>
    </citation>
    <scope>NUCLEOTIDE SEQUENCE [LARGE SCALE GENOMIC DNA]</scope>
    <source>
        <strain evidence="6">PB4641</strain>
    </source>
</reference>
<dbReference type="EMBL" id="DS268407">
    <property type="protein sequence ID" value="EFO82346.1"/>
    <property type="molecule type" value="Genomic_DNA"/>
</dbReference>
<dbReference type="OMA" id="FWESFLM"/>
<gene>
    <name evidence="6" type="primary">Cre-sgca-1</name>
    <name evidence="6" type="ORF">CRE_00135</name>
</gene>
<dbReference type="Proteomes" id="UP000008281">
    <property type="component" value="Unassembled WGS sequence"/>
</dbReference>
<dbReference type="HOGENOM" id="CLU_048167_0_0_1"/>
<protein>
    <submittedName>
        <fullName evidence="6">CRE-SGCA-1 protein</fullName>
    </submittedName>
</protein>
<keyword evidence="7" id="KW-1185">Reference proteome</keyword>
<dbReference type="InterPro" id="IPR008908">
    <property type="entry name" value="Sarcoglycan_alpha/epsilon"/>
</dbReference>
<dbReference type="InParanoid" id="E3LDC0"/>
<accession>E3LDC0</accession>
<dbReference type="InterPro" id="IPR006644">
    <property type="entry name" value="Cadg"/>
</dbReference>
<name>E3LDC0_CAERE</name>
<feature type="chain" id="PRO_5003174640" evidence="4">
    <location>
        <begin position="23"/>
        <end position="467"/>
    </location>
</feature>
<feature type="compositionally biased region" description="Acidic residues" evidence="2">
    <location>
        <begin position="453"/>
        <end position="467"/>
    </location>
</feature>
<dbReference type="OrthoDB" id="10262475at2759"/>
<feature type="region of interest" description="Disordered" evidence="2">
    <location>
        <begin position="445"/>
        <end position="467"/>
    </location>
</feature>
<feature type="domain" description="Dystroglycan-type cadherin-like" evidence="5">
    <location>
        <begin position="19"/>
        <end position="123"/>
    </location>
</feature>
<feature type="signal peptide" evidence="4">
    <location>
        <begin position="1"/>
        <end position="22"/>
    </location>
</feature>
<dbReference type="SMART" id="SM00736">
    <property type="entry name" value="CADG"/>
    <property type="match status" value="1"/>
</dbReference>
<dbReference type="InterPro" id="IPR015919">
    <property type="entry name" value="Cadherin-like_sf"/>
</dbReference>
<feature type="compositionally biased region" description="Basic and acidic residues" evidence="2">
    <location>
        <begin position="270"/>
        <end position="296"/>
    </location>
</feature>
<dbReference type="AlphaFoldDB" id="E3LDC0"/>
<comment type="subcellular location">
    <subcellularLocation>
        <location evidence="1">Cell membrane</location>
        <location evidence="1">Sarcolemma</location>
    </subcellularLocation>
</comment>
<evidence type="ECO:0000259" key="5">
    <source>
        <dbReference type="SMART" id="SM00736"/>
    </source>
</evidence>
<proteinExistence type="predicted"/>
<evidence type="ECO:0000313" key="6">
    <source>
        <dbReference type="EMBL" id="EFO82346.1"/>
    </source>
</evidence>
<dbReference type="eggNOG" id="KOG4482">
    <property type="taxonomic scope" value="Eukaryota"/>
</dbReference>
<evidence type="ECO:0000256" key="1">
    <source>
        <dbReference type="ARBA" id="ARBA00004135"/>
    </source>
</evidence>